<dbReference type="EMBL" id="BOQP01000062">
    <property type="protein sequence ID" value="GIM84255.1"/>
    <property type="molecule type" value="Genomic_DNA"/>
</dbReference>
<dbReference type="GO" id="GO:0003677">
    <property type="term" value="F:DNA binding"/>
    <property type="evidence" value="ECO:0007669"/>
    <property type="project" value="UniProtKB-KW"/>
</dbReference>
<comment type="cofactor">
    <cofactor evidence="1">
        <name>Ca(2+)</name>
        <dbReference type="ChEBI" id="CHEBI:29108"/>
    </cofactor>
</comment>
<evidence type="ECO:0000313" key="16">
    <source>
        <dbReference type="Proteomes" id="UP000680865"/>
    </source>
</evidence>
<organism evidence="15 16">
    <name type="scientific">Winogradskya consettensis</name>
    <dbReference type="NCBI Taxonomy" id="113560"/>
    <lineage>
        <taxon>Bacteria</taxon>
        <taxon>Bacillati</taxon>
        <taxon>Actinomycetota</taxon>
        <taxon>Actinomycetes</taxon>
        <taxon>Micromonosporales</taxon>
        <taxon>Micromonosporaceae</taxon>
        <taxon>Winogradskya</taxon>
    </lineage>
</organism>
<keyword evidence="4" id="KW-0479">Metal-binding</keyword>
<evidence type="ECO:0000256" key="2">
    <source>
        <dbReference type="ARBA" id="ARBA00004613"/>
    </source>
</evidence>
<evidence type="ECO:0000259" key="12">
    <source>
        <dbReference type="Pfam" id="PF04542"/>
    </source>
</evidence>
<feature type="domain" description="RNA polymerase sigma-70 region 2" evidence="12">
    <location>
        <begin position="28"/>
        <end position="94"/>
    </location>
</feature>
<dbReference type="Pfam" id="PF07602">
    <property type="entry name" value="DUF1565"/>
    <property type="match status" value="1"/>
</dbReference>
<dbReference type="GO" id="GO:0046872">
    <property type="term" value="F:metal ion binding"/>
    <property type="evidence" value="ECO:0007669"/>
    <property type="project" value="UniProtKB-KW"/>
</dbReference>
<dbReference type="SUPFAM" id="SSF51126">
    <property type="entry name" value="Pectin lyase-like"/>
    <property type="match status" value="1"/>
</dbReference>
<dbReference type="PANTHER" id="PTHR40088:SF1">
    <property type="entry name" value="PECTATE LYASE PEL9"/>
    <property type="match status" value="1"/>
</dbReference>
<evidence type="ECO:0000256" key="5">
    <source>
        <dbReference type="ARBA" id="ARBA00022729"/>
    </source>
</evidence>
<evidence type="ECO:0000259" key="14">
    <source>
        <dbReference type="Pfam" id="PF13229"/>
    </source>
</evidence>
<keyword evidence="9" id="KW-0731">Sigma factor</keyword>
<evidence type="ECO:0000256" key="7">
    <source>
        <dbReference type="ARBA" id="ARBA00023239"/>
    </source>
</evidence>
<dbReference type="InterPro" id="IPR013325">
    <property type="entry name" value="RNA_pol_sigma_r2"/>
</dbReference>
<feature type="transmembrane region" description="Helical" evidence="11">
    <location>
        <begin position="245"/>
        <end position="264"/>
    </location>
</feature>
<dbReference type="Gene3D" id="1.10.1740.10">
    <property type="match status" value="1"/>
</dbReference>
<evidence type="ECO:0000256" key="1">
    <source>
        <dbReference type="ARBA" id="ARBA00001913"/>
    </source>
</evidence>
<dbReference type="SUPFAM" id="SSF88946">
    <property type="entry name" value="Sigma2 domain of RNA polymerase sigma factors"/>
    <property type="match status" value="1"/>
</dbReference>
<dbReference type="PROSITE" id="PS01063">
    <property type="entry name" value="SIGMA70_ECF"/>
    <property type="match status" value="1"/>
</dbReference>
<evidence type="ECO:0000256" key="9">
    <source>
        <dbReference type="RuleBase" id="RU000716"/>
    </source>
</evidence>
<keyword evidence="16" id="KW-1185">Reference proteome</keyword>
<evidence type="ECO:0000259" key="13">
    <source>
        <dbReference type="Pfam" id="PF07602"/>
    </source>
</evidence>
<dbReference type="GO" id="GO:0005576">
    <property type="term" value="C:extracellular region"/>
    <property type="evidence" value="ECO:0007669"/>
    <property type="project" value="UniProtKB-SubCell"/>
</dbReference>
<evidence type="ECO:0000313" key="15">
    <source>
        <dbReference type="EMBL" id="GIM84255.1"/>
    </source>
</evidence>
<evidence type="ECO:0000256" key="6">
    <source>
        <dbReference type="ARBA" id="ARBA00022837"/>
    </source>
</evidence>
<dbReference type="Gene3D" id="2.160.20.10">
    <property type="entry name" value="Single-stranded right-handed beta-helix, Pectin lyase-like"/>
    <property type="match status" value="1"/>
</dbReference>
<dbReference type="InterPro" id="IPR039448">
    <property type="entry name" value="Beta_helix"/>
</dbReference>
<keyword evidence="9" id="KW-0805">Transcription regulation</keyword>
<comment type="subcellular location">
    <subcellularLocation>
        <location evidence="2">Secreted</location>
    </subcellularLocation>
</comment>
<dbReference type="RefSeq" id="WP_244876770.1">
    <property type="nucleotide sequence ID" value="NZ_BAAATW010000032.1"/>
</dbReference>
<comment type="caution">
    <text evidence="15">The sequence shown here is derived from an EMBL/GenBank/DDBJ whole genome shotgun (WGS) entry which is preliminary data.</text>
</comment>
<dbReference type="GO" id="GO:0016987">
    <property type="term" value="F:sigma factor activity"/>
    <property type="evidence" value="ECO:0007669"/>
    <property type="project" value="UniProtKB-KW"/>
</dbReference>
<dbReference type="InterPro" id="IPR007627">
    <property type="entry name" value="RNA_pol_sigma70_r2"/>
</dbReference>
<sequence length="708" mass="74398">MTQSQMAADVPQLVRDAQRGDADARDALIAAHLTLVYNVIGRALAGHPDVDDLVQETMLRALRGLADLREPERFRSWLVAIAYRQVQLHLRARRMSRRRLLTGPIEVADPAGDFAERTTAELVLDGQRRELVEATHWLDGDDRRLLGLWWQEASGDLTRAELAAALDVVPKHAAVRLQRMKAQLEAARGVVRALHAQPRCPELSTLLGRWDGVADPLWRKRLGRHVRDCALCSRRGQGLIAPDQLLLGVAALPVPAAIVTGILAKAGTAAGALTKVTAFVQHKVLAAAATAAAVAAGGGIVFAVYHEPAPEEFRAAVPPAVATTAPAQTPAVTAPATRATPSSTGSARKAVPTFITGVRKADIFVAPGGSDDADGTQAHPYASIAKAVAVVEPGRTIAVRGGTYRPEQGITITTSGTAAEPIVLSNFGNEQPVIDAADVPADQWAITQRTAYWRVQGLEVVGSRSHAYVCRSCANNVFQRLKMHGNARSGLMLRDAGTTGNQILDNDFFDNRDPAGESGAGANGTGIGLGVQFGDGGGNLIRGNRAYGNTGAGFDLGAFTGAVTMEHNWSYRNGGSGFVLGGGTPAAAAAHKLRHDAAWDNGSNGFDDEGNTAAVELTNNTAFRNRAVGFAMRSSAATLRSNAAIGNAQTDDVTGRVAQSRNSWQGNDVVLRSTDPTVTEGPRPGTGALPRTDYLATGNGVGASMDAA</sequence>
<proteinExistence type="inferred from homology"/>
<dbReference type="GO" id="GO:0006352">
    <property type="term" value="P:DNA-templated transcription initiation"/>
    <property type="evidence" value="ECO:0007669"/>
    <property type="project" value="InterPro"/>
</dbReference>
<dbReference type="NCBIfam" id="TIGR02937">
    <property type="entry name" value="sigma70-ECF"/>
    <property type="match status" value="1"/>
</dbReference>
<accession>A0A919T466</accession>
<keyword evidence="3" id="KW-0964">Secreted</keyword>
<dbReference type="SMART" id="SM00710">
    <property type="entry name" value="PbH1"/>
    <property type="match status" value="5"/>
</dbReference>
<dbReference type="Pfam" id="PF04542">
    <property type="entry name" value="Sigma70_r2"/>
    <property type="match status" value="1"/>
</dbReference>
<keyword evidence="5" id="KW-0732">Signal</keyword>
<name>A0A919T466_9ACTN</name>
<dbReference type="InterPro" id="IPR012334">
    <property type="entry name" value="Pectin_lyas_fold"/>
</dbReference>
<feature type="domain" description="DUF1565" evidence="13">
    <location>
        <begin position="369"/>
        <end position="409"/>
    </location>
</feature>
<dbReference type="AlphaFoldDB" id="A0A919T466"/>
<evidence type="ECO:0000256" key="11">
    <source>
        <dbReference type="SAM" id="Phobius"/>
    </source>
</evidence>
<keyword evidence="11" id="KW-1133">Transmembrane helix</keyword>
<dbReference type="InterPro" id="IPR011050">
    <property type="entry name" value="Pectin_lyase_fold/virulence"/>
</dbReference>
<dbReference type="Proteomes" id="UP000680865">
    <property type="component" value="Unassembled WGS sequence"/>
</dbReference>
<feature type="domain" description="Right handed beta helix" evidence="14">
    <location>
        <begin position="451"/>
        <end position="621"/>
    </location>
</feature>
<reference evidence="15" key="1">
    <citation type="submission" date="2021-03" db="EMBL/GenBank/DDBJ databases">
        <title>Whole genome shotgun sequence of Actinoplanes consettensis NBRC 14913.</title>
        <authorList>
            <person name="Komaki H."/>
            <person name="Tamura T."/>
        </authorList>
    </citation>
    <scope>NUCLEOTIDE SEQUENCE</scope>
    <source>
        <strain evidence="15">NBRC 14913</strain>
    </source>
</reference>
<dbReference type="InterPro" id="IPR006626">
    <property type="entry name" value="PbH1"/>
</dbReference>
<dbReference type="InterPro" id="IPR000838">
    <property type="entry name" value="RNA_pol_sigma70_ECF_CS"/>
</dbReference>
<feature type="region of interest" description="Disordered" evidence="10">
    <location>
        <begin position="673"/>
        <end position="708"/>
    </location>
</feature>
<keyword evidence="9" id="KW-0804">Transcription</keyword>
<dbReference type="Pfam" id="PF13229">
    <property type="entry name" value="Beta_helix"/>
    <property type="match status" value="1"/>
</dbReference>
<evidence type="ECO:0000256" key="3">
    <source>
        <dbReference type="ARBA" id="ARBA00022525"/>
    </source>
</evidence>
<keyword evidence="9" id="KW-0238">DNA-binding</keyword>
<feature type="region of interest" description="Disordered" evidence="10">
    <location>
        <begin position="328"/>
        <end position="348"/>
    </location>
</feature>
<evidence type="ECO:0000256" key="4">
    <source>
        <dbReference type="ARBA" id="ARBA00022723"/>
    </source>
</evidence>
<keyword evidence="6" id="KW-0106">Calcium</keyword>
<evidence type="ECO:0000256" key="8">
    <source>
        <dbReference type="ARBA" id="ARBA00038263"/>
    </source>
</evidence>
<dbReference type="InterPro" id="IPR052052">
    <property type="entry name" value="Polysaccharide_Lyase_9"/>
</dbReference>
<keyword evidence="11" id="KW-0812">Transmembrane</keyword>
<evidence type="ECO:0000256" key="10">
    <source>
        <dbReference type="SAM" id="MobiDB-lite"/>
    </source>
</evidence>
<comment type="similarity">
    <text evidence="9">Belongs to the sigma-70 factor family. ECF subfamily.</text>
</comment>
<keyword evidence="7" id="KW-0456">Lyase</keyword>
<dbReference type="InterPro" id="IPR014284">
    <property type="entry name" value="RNA_pol_sigma-70_dom"/>
</dbReference>
<comment type="similarity">
    <text evidence="8">Belongs to the polysaccharide lyase 9 family.</text>
</comment>
<gene>
    <name evidence="15" type="ORF">Aco04nite_90580</name>
</gene>
<keyword evidence="11" id="KW-0472">Membrane</keyword>
<feature type="transmembrane region" description="Helical" evidence="11">
    <location>
        <begin position="284"/>
        <end position="305"/>
    </location>
</feature>
<dbReference type="GO" id="GO:0016837">
    <property type="term" value="F:carbon-oxygen lyase activity, acting on polysaccharides"/>
    <property type="evidence" value="ECO:0007669"/>
    <property type="project" value="TreeGrafter"/>
</dbReference>
<dbReference type="PANTHER" id="PTHR40088">
    <property type="entry name" value="PECTATE LYASE (EUROFUNG)"/>
    <property type="match status" value="1"/>
</dbReference>
<protein>
    <recommendedName>
        <fullName evidence="9">RNA polymerase sigma factor</fullName>
    </recommendedName>
</protein>
<dbReference type="InterPro" id="IPR011459">
    <property type="entry name" value="DUF1565"/>
</dbReference>